<reference evidence="1" key="2">
    <citation type="journal article" date="2022" name="New Phytol.">
        <title>Evolutionary transition to the ectomycorrhizal habit in the genomes of a hyperdiverse lineage of mushroom-forming fungi.</title>
        <authorList>
            <person name="Looney B."/>
            <person name="Miyauchi S."/>
            <person name="Morin E."/>
            <person name="Drula E."/>
            <person name="Courty P.E."/>
            <person name="Kohler A."/>
            <person name="Kuo A."/>
            <person name="LaButti K."/>
            <person name="Pangilinan J."/>
            <person name="Lipzen A."/>
            <person name="Riley R."/>
            <person name="Andreopoulos W."/>
            <person name="He G."/>
            <person name="Johnson J."/>
            <person name="Nolan M."/>
            <person name="Tritt A."/>
            <person name="Barry K.W."/>
            <person name="Grigoriev I.V."/>
            <person name="Nagy L.G."/>
            <person name="Hibbett D."/>
            <person name="Henrissat B."/>
            <person name="Matheny P.B."/>
            <person name="Labbe J."/>
            <person name="Martin F.M."/>
        </authorList>
    </citation>
    <scope>NUCLEOTIDE SEQUENCE</scope>
    <source>
        <strain evidence="1">EC-137</strain>
    </source>
</reference>
<dbReference type="Proteomes" id="UP000814128">
    <property type="component" value="Unassembled WGS sequence"/>
</dbReference>
<keyword evidence="2" id="KW-1185">Reference proteome</keyword>
<accession>A0ACB8Q640</accession>
<proteinExistence type="predicted"/>
<sequence length="280" mass="31773">MRDAVQDPSEPARGRVLYGRDTSNAVPSTPNKSRADKCQCSLGVAIQSTGGGCFLGVVYINEGQVRCIRTSAQCTHTTARQEIRNDTAGTTPIHSYEHVGWSLGKRESTRWTTRRVPGTSQAEASRRTPRVRSSWPELARVWRPQVWGRLSMETRCWTQDTRRRHQQAPPRLNRLAARRRATCVRGGRTVHVRSPGECGLEARTQGFPGDREDLHRDIQTEAWERDDETSRSLMFNLRRGVVRSTWAQKQTQRIGWCYGDEKRKSMTSDDGLGSESYEKG</sequence>
<dbReference type="EMBL" id="MU274109">
    <property type="protein sequence ID" value="KAI0026920.1"/>
    <property type="molecule type" value="Genomic_DNA"/>
</dbReference>
<evidence type="ECO:0000313" key="2">
    <source>
        <dbReference type="Proteomes" id="UP000814128"/>
    </source>
</evidence>
<evidence type="ECO:0000313" key="1">
    <source>
        <dbReference type="EMBL" id="KAI0026920.1"/>
    </source>
</evidence>
<reference evidence="1" key="1">
    <citation type="submission" date="2021-02" db="EMBL/GenBank/DDBJ databases">
        <authorList>
            <consortium name="DOE Joint Genome Institute"/>
            <person name="Ahrendt S."/>
            <person name="Looney B.P."/>
            <person name="Miyauchi S."/>
            <person name="Morin E."/>
            <person name="Drula E."/>
            <person name="Courty P.E."/>
            <person name="Chicoki N."/>
            <person name="Fauchery L."/>
            <person name="Kohler A."/>
            <person name="Kuo A."/>
            <person name="Labutti K."/>
            <person name="Pangilinan J."/>
            <person name="Lipzen A."/>
            <person name="Riley R."/>
            <person name="Andreopoulos W."/>
            <person name="He G."/>
            <person name="Johnson J."/>
            <person name="Barry K.W."/>
            <person name="Grigoriev I.V."/>
            <person name="Nagy L."/>
            <person name="Hibbett D."/>
            <person name="Henrissat B."/>
            <person name="Matheny P.B."/>
            <person name="Labbe J."/>
            <person name="Martin F."/>
        </authorList>
    </citation>
    <scope>NUCLEOTIDE SEQUENCE</scope>
    <source>
        <strain evidence="1">EC-137</strain>
    </source>
</reference>
<name>A0ACB8Q640_9AGAM</name>
<protein>
    <submittedName>
        <fullName evidence="1">Uncharacterized protein</fullName>
    </submittedName>
</protein>
<comment type="caution">
    <text evidence="1">The sequence shown here is derived from an EMBL/GenBank/DDBJ whole genome shotgun (WGS) entry which is preliminary data.</text>
</comment>
<organism evidence="1 2">
    <name type="scientific">Vararia minispora EC-137</name>
    <dbReference type="NCBI Taxonomy" id="1314806"/>
    <lineage>
        <taxon>Eukaryota</taxon>
        <taxon>Fungi</taxon>
        <taxon>Dikarya</taxon>
        <taxon>Basidiomycota</taxon>
        <taxon>Agaricomycotina</taxon>
        <taxon>Agaricomycetes</taxon>
        <taxon>Russulales</taxon>
        <taxon>Lachnocladiaceae</taxon>
        <taxon>Vararia</taxon>
    </lineage>
</organism>
<gene>
    <name evidence="1" type="ORF">K488DRAFT_74969</name>
</gene>